<organism evidence="2 3">
    <name type="scientific">Piedraia hortae CBS 480.64</name>
    <dbReference type="NCBI Taxonomy" id="1314780"/>
    <lineage>
        <taxon>Eukaryota</taxon>
        <taxon>Fungi</taxon>
        <taxon>Dikarya</taxon>
        <taxon>Ascomycota</taxon>
        <taxon>Pezizomycotina</taxon>
        <taxon>Dothideomycetes</taxon>
        <taxon>Dothideomycetidae</taxon>
        <taxon>Capnodiales</taxon>
        <taxon>Piedraiaceae</taxon>
        <taxon>Piedraia</taxon>
    </lineage>
</organism>
<feature type="region of interest" description="Disordered" evidence="1">
    <location>
        <begin position="198"/>
        <end position="245"/>
    </location>
</feature>
<gene>
    <name evidence="2" type="ORF">K470DRAFT_256073</name>
</gene>
<feature type="compositionally biased region" description="Polar residues" evidence="1">
    <location>
        <begin position="11"/>
        <end position="20"/>
    </location>
</feature>
<feature type="compositionally biased region" description="Polar residues" evidence="1">
    <location>
        <begin position="205"/>
        <end position="218"/>
    </location>
</feature>
<accession>A0A6A7C4K6</accession>
<dbReference type="Proteomes" id="UP000799421">
    <property type="component" value="Unassembled WGS sequence"/>
</dbReference>
<dbReference type="EMBL" id="MU005966">
    <property type="protein sequence ID" value="KAF2862441.1"/>
    <property type="molecule type" value="Genomic_DNA"/>
</dbReference>
<feature type="region of interest" description="Disordered" evidence="1">
    <location>
        <begin position="258"/>
        <end position="322"/>
    </location>
</feature>
<evidence type="ECO:0000313" key="2">
    <source>
        <dbReference type="EMBL" id="KAF2862441.1"/>
    </source>
</evidence>
<proteinExistence type="predicted"/>
<protein>
    <submittedName>
        <fullName evidence="2">Uncharacterized protein</fullName>
    </submittedName>
</protein>
<dbReference type="AlphaFoldDB" id="A0A6A7C4K6"/>
<feature type="region of interest" description="Disordered" evidence="1">
    <location>
        <begin position="1"/>
        <end position="25"/>
    </location>
</feature>
<keyword evidence="3" id="KW-1185">Reference proteome</keyword>
<dbReference type="OrthoDB" id="3784117at2759"/>
<name>A0A6A7C4K6_9PEZI</name>
<evidence type="ECO:0000313" key="3">
    <source>
        <dbReference type="Proteomes" id="UP000799421"/>
    </source>
</evidence>
<evidence type="ECO:0000256" key="1">
    <source>
        <dbReference type="SAM" id="MobiDB-lite"/>
    </source>
</evidence>
<reference evidence="2" key="1">
    <citation type="journal article" date="2020" name="Stud. Mycol.">
        <title>101 Dothideomycetes genomes: a test case for predicting lifestyles and emergence of pathogens.</title>
        <authorList>
            <person name="Haridas S."/>
            <person name="Albert R."/>
            <person name="Binder M."/>
            <person name="Bloem J."/>
            <person name="Labutti K."/>
            <person name="Salamov A."/>
            <person name="Andreopoulos B."/>
            <person name="Baker S."/>
            <person name="Barry K."/>
            <person name="Bills G."/>
            <person name="Bluhm B."/>
            <person name="Cannon C."/>
            <person name="Castanera R."/>
            <person name="Culley D."/>
            <person name="Daum C."/>
            <person name="Ezra D."/>
            <person name="Gonzalez J."/>
            <person name="Henrissat B."/>
            <person name="Kuo A."/>
            <person name="Liang C."/>
            <person name="Lipzen A."/>
            <person name="Lutzoni F."/>
            <person name="Magnuson J."/>
            <person name="Mondo S."/>
            <person name="Nolan M."/>
            <person name="Ohm R."/>
            <person name="Pangilinan J."/>
            <person name="Park H.-J."/>
            <person name="Ramirez L."/>
            <person name="Alfaro M."/>
            <person name="Sun H."/>
            <person name="Tritt A."/>
            <person name="Yoshinaga Y."/>
            <person name="Zwiers L.-H."/>
            <person name="Turgeon B."/>
            <person name="Goodwin S."/>
            <person name="Spatafora J."/>
            <person name="Crous P."/>
            <person name="Grigoriev I."/>
        </authorList>
    </citation>
    <scope>NUCLEOTIDE SEQUENCE</scope>
    <source>
        <strain evidence="2">CBS 480.64</strain>
    </source>
</reference>
<sequence>MDESELIVSPPASSQGSPKSSKFPETRIMVSSGANKGDLQAIVNKQAAALQALHDTLEKQRKAFAEERLALQMQITHLKQLFGLDNGSVGSNNVPSFSFVKDSPALLTNGEAENPRRSSEDGGTIPLHRRRNLVVPPMKRKTSRDDNGFVTERHNDHLAVLEQPSPLLLSPLPPGNRIYAGHTPPVPLTPSIQVDTQDCERDTPTRNNTDINHKLTQFTKEDEDKGLSGPLTLENKPSRSGPGHIRFDDLVRRMEEIAQESQRPSVFANPSPGLASPVEEPEQIDQPSPIKSHNKEEHLASNAAIDSPRNAVELSESDTSPLARTLSKQKEIDIAKHHAHLKECGIIPKKDLSLNFGAPLGHLHS</sequence>